<keyword evidence="2" id="KW-1185">Reference proteome</keyword>
<name>A0A6M2YSP9_9CAUD</name>
<organism evidence="1 2">
    <name type="scientific">Mycobacterium phage Weirdo19</name>
    <dbReference type="NCBI Taxonomy" id="2601610"/>
    <lineage>
        <taxon>Viruses</taxon>
        <taxon>Duplodnaviria</taxon>
        <taxon>Heunggongvirae</taxon>
        <taxon>Uroviricota</taxon>
        <taxon>Caudoviricetes</taxon>
        <taxon>Rosariovirus</taxon>
        <taxon>Rosariovirus Weirdo19ES</taxon>
    </lineage>
</organism>
<protein>
    <submittedName>
        <fullName evidence="1">Uncharacterized protein</fullName>
    </submittedName>
</protein>
<accession>A0A6M2YSP9</accession>
<dbReference type="GeneID" id="63911461"/>
<evidence type="ECO:0000313" key="1">
    <source>
        <dbReference type="EMBL" id="QEA10793.1"/>
    </source>
</evidence>
<dbReference type="Proteomes" id="UP000501191">
    <property type="component" value="Segment"/>
</dbReference>
<reference evidence="1 2" key="1">
    <citation type="journal article" date="2020" name="PLoS ONE">
        <title>Weirdo19ES is a novel singleton mycobacteriophage that selects for glycolipid deficient phage-resistant M. smegmatis mutants.</title>
        <authorList>
            <person name="Suarez C.A."/>
            <person name="Franceschelli J.J."/>
            <person name="Tasselli S.E."/>
            <person name="Morbidoni H.R."/>
        </authorList>
    </citation>
    <scope>NUCLEOTIDE SEQUENCE [LARGE SCALE GENOMIC DNA]</scope>
</reference>
<dbReference type="EMBL" id="MN103533">
    <property type="protein sequence ID" value="QEA10793.1"/>
    <property type="molecule type" value="Genomic_DNA"/>
</dbReference>
<proteinExistence type="predicted"/>
<sequence>MSPPDLFAHSGLTPPGYGQQFRYLRIEHADGTVRDHPYLWFTDAELAAMTPAEVEAAKHDRDVVLWRWAEDLHHRGVPGDAVVRIVAEWIGPLGSGPPAEPGR</sequence>
<evidence type="ECO:0000313" key="2">
    <source>
        <dbReference type="Proteomes" id="UP000501191"/>
    </source>
</evidence>
<dbReference type="RefSeq" id="YP_010050726.1">
    <property type="nucleotide sequence ID" value="NC_054433.1"/>
</dbReference>
<dbReference type="KEGG" id="vg:63911461"/>